<feature type="compositionally biased region" description="Basic and acidic residues" evidence="5">
    <location>
        <begin position="654"/>
        <end position="665"/>
    </location>
</feature>
<dbReference type="SMART" id="SM00443">
    <property type="entry name" value="G_patch"/>
    <property type="match status" value="1"/>
</dbReference>
<keyword evidence="8" id="KW-1185">Reference proteome</keyword>
<reference evidence="7" key="1">
    <citation type="submission" date="2021-12" db="EMBL/GenBank/DDBJ databases">
        <authorList>
            <person name="King R."/>
        </authorList>
    </citation>
    <scope>NUCLEOTIDE SEQUENCE</scope>
</reference>
<feature type="compositionally biased region" description="Polar residues" evidence="5">
    <location>
        <begin position="613"/>
        <end position="624"/>
    </location>
</feature>
<dbReference type="AlphaFoldDB" id="A0A9P0C821"/>
<dbReference type="InterPro" id="IPR000467">
    <property type="entry name" value="G_patch_dom"/>
</dbReference>
<evidence type="ECO:0000256" key="3">
    <source>
        <dbReference type="ARBA" id="ARBA00023187"/>
    </source>
</evidence>
<dbReference type="Proteomes" id="UP001153714">
    <property type="component" value="Chromosome 3"/>
</dbReference>
<organism evidence="7 8">
    <name type="scientific">Diatraea saccharalis</name>
    <name type="common">sugarcane borer</name>
    <dbReference type="NCBI Taxonomy" id="40085"/>
    <lineage>
        <taxon>Eukaryota</taxon>
        <taxon>Metazoa</taxon>
        <taxon>Ecdysozoa</taxon>
        <taxon>Arthropoda</taxon>
        <taxon>Hexapoda</taxon>
        <taxon>Insecta</taxon>
        <taxon>Pterygota</taxon>
        <taxon>Neoptera</taxon>
        <taxon>Endopterygota</taxon>
        <taxon>Lepidoptera</taxon>
        <taxon>Glossata</taxon>
        <taxon>Ditrysia</taxon>
        <taxon>Pyraloidea</taxon>
        <taxon>Crambidae</taxon>
        <taxon>Crambinae</taxon>
        <taxon>Diatraea</taxon>
    </lineage>
</organism>
<evidence type="ECO:0000313" key="7">
    <source>
        <dbReference type="EMBL" id="CAH0758078.1"/>
    </source>
</evidence>
<feature type="region of interest" description="Disordered" evidence="5">
    <location>
        <begin position="412"/>
        <end position="446"/>
    </location>
</feature>
<feature type="compositionally biased region" description="Low complexity" evidence="5">
    <location>
        <begin position="417"/>
        <end position="432"/>
    </location>
</feature>
<dbReference type="PANTHER" id="PTHR23340">
    <property type="entry name" value="ARGININE/SERINE RICH SPLICING FACTOR SF4/14"/>
    <property type="match status" value="1"/>
</dbReference>
<reference evidence="7" key="2">
    <citation type="submission" date="2022-10" db="EMBL/GenBank/DDBJ databases">
        <authorList>
            <consortium name="ENA_rothamsted_submissions"/>
            <consortium name="culmorum"/>
            <person name="King R."/>
        </authorList>
    </citation>
    <scope>NUCLEOTIDE SEQUENCE</scope>
</reference>
<evidence type="ECO:0000256" key="5">
    <source>
        <dbReference type="SAM" id="MobiDB-lite"/>
    </source>
</evidence>
<dbReference type="Pfam" id="PF01585">
    <property type="entry name" value="G-patch"/>
    <property type="match status" value="1"/>
</dbReference>
<dbReference type="GO" id="GO:0006397">
    <property type="term" value="P:mRNA processing"/>
    <property type="evidence" value="ECO:0007669"/>
    <property type="project" value="UniProtKB-KW"/>
</dbReference>
<dbReference type="InterPro" id="IPR040169">
    <property type="entry name" value="SUGP1/2"/>
</dbReference>
<dbReference type="PROSITE" id="PS50174">
    <property type="entry name" value="G_PATCH"/>
    <property type="match status" value="1"/>
</dbReference>
<feature type="compositionally biased region" description="Low complexity" evidence="5">
    <location>
        <begin position="222"/>
        <end position="232"/>
    </location>
</feature>
<gene>
    <name evidence="7" type="ORF">DIATSA_LOCUS8562</name>
</gene>
<dbReference type="EMBL" id="OU893334">
    <property type="protein sequence ID" value="CAH0758078.1"/>
    <property type="molecule type" value="Genomic_DNA"/>
</dbReference>
<protein>
    <recommendedName>
        <fullName evidence="6">G-patch domain-containing protein</fullName>
    </recommendedName>
</protein>
<evidence type="ECO:0000256" key="2">
    <source>
        <dbReference type="ARBA" id="ARBA00022664"/>
    </source>
</evidence>
<feature type="region of interest" description="Disordered" evidence="5">
    <location>
        <begin position="574"/>
        <end position="670"/>
    </location>
</feature>
<feature type="compositionally biased region" description="Pro residues" evidence="5">
    <location>
        <begin position="252"/>
        <end position="280"/>
    </location>
</feature>
<evidence type="ECO:0000256" key="4">
    <source>
        <dbReference type="ARBA" id="ARBA00023242"/>
    </source>
</evidence>
<dbReference type="GO" id="GO:0008380">
    <property type="term" value="P:RNA splicing"/>
    <property type="evidence" value="ECO:0007669"/>
    <property type="project" value="UniProtKB-KW"/>
</dbReference>
<feature type="domain" description="G-patch" evidence="6">
    <location>
        <begin position="840"/>
        <end position="887"/>
    </location>
</feature>
<sequence>MIHFKDNKSKSALSTRWAQMSKQEQIIERKKLEIQAKLEAQKQAAALAAQAKLTNPSTKDESGSANIFSNDGSFMSQFKALLEKQHQEKKEKEEKEKIAEELKKSIKSEQKPKPQEIQNSDDTETYPEHLVSENDDRRRPSDKGGRERQRRWSDRGKNRSHSPITPIVEDRKKAPENKSIPSLMQLSVAPPDDPNSDSDSHHQWNMQSGHDSKDDSDNSNQGMMGSGPSVGPMGLGSMGPGPMGSGLMGPGPMGPGPMGPGPMGPGPMGPGPMGPGPMGPGPMGHGPMGPGPMGPGPMGPGPMGPGPMGPGPMMRPGGPGGPMPPFMGGPPNFAMPPNFMGPNGPEGPCGPGLMPPNMCGPNMRGPGPNGPMPPFFGPPFPNQSMMGPNGPRNSMMPPNSGNNNMPFMGPRPPFGPNRPNFGPNGNGSNFGPNGNGPPNMPPFGPPNMNQSTVHKIPEPKPLETVTIPPPEPMKLQNIPPPMPLPLNHIPKPKDLDPGNIPAPPKTTQVLSADMFPPSVQRAASEVASNGDHWENVLKAIHSQDQNMWFLHNQNSSEYKAFWELVIMIRNNQHNEKKPEVKPEDKYEPEFSLEDDDSEDGRPYVKEESRDNSDSQFHFNQNAYQDSFKPEQASSQSDEESDSKKEARRRKRKSRWGDDPPAEDIKPPGIVMPVMPPDVASMMPVTGPKLAKIDEGGLKLTNVNRNNQALMQYAVTNYGTTNLSAEDWKKCEDNFKLNLLYQDMLKKRQQVERLAAAGKHKYEYDSDEDTAEGTWEHKLRAKEMCATEKWADELTKQAAGKHHIGDFLPPEELRKFMEKYSAFKSGKEPDLSDYKEFKLKEDNVGFKMLQKLGWNEGQGLGAEGTGIVEPINKAQQPVANMGLGANASDVVSAEDDEFDAYRKRMMLAYRFRPNPLNNPRRPYY</sequence>
<accession>A0A9P0C821</accession>
<dbReference type="PANTHER" id="PTHR23340:SF0">
    <property type="entry name" value="SURP AND G-PATCH DOMAIN-CONTAINING PROTEIN 1 ISOFORM X1"/>
    <property type="match status" value="1"/>
</dbReference>
<keyword evidence="4" id="KW-0539">Nucleus</keyword>
<feature type="region of interest" description="Disordered" evidence="5">
    <location>
        <begin position="1"/>
        <end position="20"/>
    </location>
</feature>
<comment type="subcellular location">
    <subcellularLocation>
        <location evidence="1">Nucleus</location>
    </subcellularLocation>
</comment>
<dbReference type="GO" id="GO:0005654">
    <property type="term" value="C:nucleoplasm"/>
    <property type="evidence" value="ECO:0007669"/>
    <property type="project" value="TreeGrafter"/>
</dbReference>
<feature type="region of interest" description="Disordered" evidence="5">
    <location>
        <begin position="47"/>
        <end position="330"/>
    </location>
</feature>
<feature type="compositionally biased region" description="Basic and acidic residues" evidence="5">
    <location>
        <begin position="126"/>
        <end position="157"/>
    </location>
</feature>
<proteinExistence type="predicted"/>
<name>A0A9P0C821_9NEOP</name>
<keyword evidence="3" id="KW-0508">mRNA splicing</keyword>
<dbReference type="GO" id="GO:0003723">
    <property type="term" value="F:RNA binding"/>
    <property type="evidence" value="ECO:0007669"/>
    <property type="project" value="TreeGrafter"/>
</dbReference>
<dbReference type="OrthoDB" id="4822at2759"/>
<feature type="compositionally biased region" description="Polar residues" evidence="5">
    <location>
        <begin position="63"/>
        <end position="76"/>
    </location>
</feature>
<evidence type="ECO:0000313" key="8">
    <source>
        <dbReference type="Proteomes" id="UP001153714"/>
    </source>
</evidence>
<feature type="compositionally biased region" description="Basic and acidic residues" evidence="5">
    <location>
        <begin position="574"/>
        <end position="588"/>
    </location>
</feature>
<feature type="compositionally biased region" description="Pro residues" evidence="5">
    <location>
        <begin position="319"/>
        <end position="328"/>
    </location>
</feature>
<feature type="compositionally biased region" description="Gly residues" evidence="5">
    <location>
        <begin position="233"/>
        <end position="251"/>
    </location>
</feature>
<keyword evidence="2" id="KW-0507">mRNA processing</keyword>
<evidence type="ECO:0000259" key="6">
    <source>
        <dbReference type="PROSITE" id="PS50174"/>
    </source>
</evidence>
<feature type="compositionally biased region" description="Basic and acidic residues" evidence="5">
    <location>
        <begin position="599"/>
        <end position="612"/>
    </location>
</feature>
<feature type="compositionally biased region" description="Pro residues" evidence="5">
    <location>
        <begin position="289"/>
        <end position="310"/>
    </location>
</feature>
<feature type="compositionally biased region" description="Basic and acidic residues" evidence="5">
    <location>
        <begin position="81"/>
        <end position="114"/>
    </location>
</feature>
<feature type="compositionally biased region" description="Polar residues" evidence="5">
    <location>
        <begin position="10"/>
        <end position="20"/>
    </location>
</feature>
<evidence type="ECO:0000256" key="1">
    <source>
        <dbReference type="ARBA" id="ARBA00004123"/>
    </source>
</evidence>